<dbReference type="VEuPathDB" id="VectorBase:ADIR014434"/>
<protein>
    <submittedName>
        <fullName evidence="1">Uncharacterized protein</fullName>
    </submittedName>
</protein>
<name>A0A182NX40_9DIPT</name>
<dbReference type="Proteomes" id="UP000075884">
    <property type="component" value="Unassembled WGS sequence"/>
</dbReference>
<reference evidence="2" key="1">
    <citation type="submission" date="2013-03" db="EMBL/GenBank/DDBJ databases">
        <title>The Genome Sequence of Anopheles dirus WRAIR2.</title>
        <authorList>
            <consortium name="The Broad Institute Genomics Platform"/>
            <person name="Neafsey D.E."/>
            <person name="Walton C."/>
            <person name="Walker B."/>
            <person name="Young S.K."/>
            <person name="Zeng Q."/>
            <person name="Gargeya S."/>
            <person name="Fitzgerald M."/>
            <person name="Haas B."/>
            <person name="Abouelleil A."/>
            <person name="Allen A.W."/>
            <person name="Alvarado L."/>
            <person name="Arachchi H.M."/>
            <person name="Berlin A.M."/>
            <person name="Chapman S.B."/>
            <person name="Gainer-Dewar J."/>
            <person name="Goldberg J."/>
            <person name="Griggs A."/>
            <person name="Gujja S."/>
            <person name="Hansen M."/>
            <person name="Howarth C."/>
            <person name="Imamovic A."/>
            <person name="Ireland A."/>
            <person name="Larimer J."/>
            <person name="McCowan C."/>
            <person name="Murphy C."/>
            <person name="Pearson M."/>
            <person name="Poon T.W."/>
            <person name="Priest M."/>
            <person name="Roberts A."/>
            <person name="Saif S."/>
            <person name="Shea T."/>
            <person name="Sisk P."/>
            <person name="Sykes S."/>
            <person name="Wortman J."/>
            <person name="Nusbaum C."/>
            <person name="Birren B."/>
        </authorList>
    </citation>
    <scope>NUCLEOTIDE SEQUENCE [LARGE SCALE GENOMIC DNA]</scope>
    <source>
        <strain evidence="2">WRAIR2</strain>
    </source>
</reference>
<evidence type="ECO:0000313" key="2">
    <source>
        <dbReference type="Proteomes" id="UP000075884"/>
    </source>
</evidence>
<reference evidence="1" key="2">
    <citation type="submission" date="2020-05" db="UniProtKB">
        <authorList>
            <consortium name="EnsemblMetazoa"/>
        </authorList>
    </citation>
    <scope>IDENTIFICATION</scope>
    <source>
        <strain evidence="1">WRAIR2</strain>
    </source>
</reference>
<proteinExistence type="predicted"/>
<dbReference type="EnsemblMetazoa" id="ADIR014434-RA">
    <property type="protein sequence ID" value="ADIR014434-PA"/>
    <property type="gene ID" value="ADIR014434"/>
</dbReference>
<evidence type="ECO:0000313" key="1">
    <source>
        <dbReference type="EnsemblMetazoa" id="ADIR014434-PA"/>
    </source>
</evidence>
<keyword evidence="2" id="KW-1185">Reference proteome</keyword>
<sequence length="75" mass="8423">MVRGSTRLAQKPAVPVEGRADIQSRSGRSYWYAKRRAKTNRSVRAGVGQHPIVRIVRDATHRLTPLSSKRLVVES</sequence>
<dbReference type="AlphaFoldDB" id="A0A182NX40"/>
<organism evidence="1 2">
    <name type="scientific">Anopheles dirus</name>
    <dbReference type="NCBI Taxonomy" id="7168"/>
    <lineage>
        <taxon>Eukaryota</taxon>
        <taxon>Metazoa</taxon>
        <taxon>Ecdysozoa</taxon>
        <taxon>Arthropoda</taxon>
        <taxon>Hexapoda</taxon>
        <taxon>Insecta</taxon>
        <taxon>Pterygota</taxon>
        <taxon>Neoptera</taxon>
        <taxon>Endopterygota</taxon>
        <taxon>Diptera</taxon>
        <taxon>Nematocera</taxon>
        <taxon>Culicoidea</taxon>
        <taxon>Culicidae</taxon>
        <taxon>Anophelinae</taxon>
        <taxon>Anopheles</taxon>
    </lineage>
</organism>
<accession>A0A182NX40</accession>